<evidence type="ECO:0000313" key="2">
    <source>
        <dbReference type="EMBL" id="ABG42923.1"/>
    </source>
</evidence>
<dbReference type="EMBL" id="DQ177346">
    <property type="protein sequence ID" value="ABC55148.1"/>
    <property type="molecule type" value="Genomic_DNA"/>
</dbReference>
<dbReference type="KEGG" id="vg:11266426"/>
<evidence type="ECO:0000313" key="6">
    <source>
        <dbReference type="Proteomes" id="UP000156776"/>
    </source>
</evidence>
<dbReference type="EMBL" id="KJ627438">
    <property type="protein sequence ID" value="AIC32451.1"/>
    <property type="molecule type" value="Genomic_DNA"/>
</dbReference>
<dbReference type="Proteomes" id="UP000156776">
    <property type="component" value="Segment"/>
</dbReference>
<protein>
    <submittedName>
        <fullName evidence="3">ORF96L</fullName>
    </submittedName>
    <submittedName>
        <fullName evidence="2">Protein ORF96</fullName>
    </submittedName>
</protein>
<evidence type="ECO:0000313" key="4">
    <source>
        <dbReference type="EMBL" id="BAF48910.1"/>
    </source>
</evidence>
<dbReference type="EMBL" id="DQ657948">
    <property type="protein sequence ID" value="ABG42923.1"/>
    <property type="molecule type" value="Genomic_DNA"/>
</dbReference>
<evidence type="ECO:0000313" key="3">
    <source>
        <dbReference type="EMBL" id="AIC32451.1"/>
    </source>
</evidence>
<reference evidence="2" key="2">
    <citation type="submission" date="2007-03" db="EMBL/GenBank/DDBJ databases">
        <title>Comparative genomics of carp herpesviruses.</title>
        <authorList>
            <person name="Davison A.J."/>
            <person name="Kurobe T."/>
            <person name="Gatherer D."/>
            <person name="Cunningham C."/>
            <person name="Waltzek T.B."/>
            <person name="Korf I."/>
            <person name="Fukuda H."/>
            <person name="Hedrick R.P."/>
        </authorList>
    </citation>
    <scope>NUCLEOTIDE SEQUENCE</scope>
    <source>
        <strain evidence="2">KHV-U</strain>
    </source>
</reference>
<sequence length="818" mass="90314">MSGMRKLRCPLCTMGISLEGLVSHMITTHNHADWTVSCGRCRATLNTCPVPFEQQSGFYAWLHVNVPNHPCYQANLAWTFTDTRTAIGSPVADGKSVKVMRDRCDAYKLGGAKRLPQSLPQLGPYLLVPKKTAASHGLDEEVLLGGFDLHDAAVRKTFSVTNNLISAWSAAYNGTTYVDLDWPELVPSLASRPFCTAVQKWRSVVKETGLAVQRFKASIPQRPAGLTACTECGPNSAHSCESSCTRWASCVGCGARFEWGYPTCECSAKCGGDPIAEWCDWCDVDLDHGLLCGRPEPVFVPFSLSWIPDSVASDVEQVRSLIKKALCVSSSSSTSNGQSTDKRCECPNCVALAALLEGRVWDSAQSCLAELRKKPNLTCPRERARFYPIPHLHYGNPANYGSSPLAHAVKFPGDQYYDVEGRTNVWLRIKSVNAKKKKTLVTAGPGGFNVSNVWSLDEAFLAAHPGAHVVLVATDEGWCCVLSLPAESARRAYPRHRWAEWMCPRTDFKVTLRATPLSQLSHSFVTNFVPNSAFKAYGRTVPKGWIRMNLSQAVQHEHCSPDYSGQATAATVSEPTDKVKTAVKRYYQTLGSEYREHRRQAKALAALSRTLNCDTLTVDPHNPEPYTSVAKLLDDDSQAGALRCDPSETDSYMVLRDYMQPADPRAPRLEPEKIQELCLRADEVGPFVSGDTSRAVLMFAASRHGIFPAWDLDRAQWLQLSRACGHSLLARTVLRYYNRFALCRCLPCLVCEKEPQHCKCVLPRCLLCNVGLHGPWACELLVKPSVPFFKLSVDLRLSSQALPQSSQPSQPSSPHQNV</sequence>
<dbReference type="Proteomes" id="UP000160099">
    <property type="component" value="Segment"/>
</dbReference>
<gene>
    <name evidence="3" type="ORF">CyHV3-GZ_ORF96L</name>
    <name evidence="2" type="ORF">CyHV3_ORF96</name>
    <name evidence="4" type="ORF">KHVJ106</name>
</gene>
<dbReference type="RefSeq" id="YP_001096131.1">
    <property type="nucleotide sequence ID" value="NC_009127.1"/>
</dbReference>
<name>A3QMR4_CYHV3</name>
<proteinExistence type="predicted"/>
<accession>A3QMR4</accession>
<dbReference type="Proteomes" id="UP000106924">
    <property type="component" value="Segment"/>
</dbReference>
<dbReference type="Proteomes" id="UP000169752">
    <property type="component" value="Segment"/>
</dbReference>
<evidence type="ECO:0000313" key="5">
    <source>
        <dbReference type="Proteomes" id="UP000106924"/>
    </source>
</evidence>
<organism evidence="1 5">
    <name type="scientific">Cyprinid herpesvirus 3</name>
    <name type="common">CyHV-3</name>
    <dbReference type="NCBI Taxonomy" id="180230"/>
    <lineage>
        <taxon>Viruses</taxon>
        <taxon>Duplodnaviria</taxon>
        <taxon>Heunggongvirae</taxon>
        <taxon>Peploviricota</taxon>
        <taxon>Herviviricetes</taxon>
        <taxon>Herpesvirales</taxon>
        <taxon>Alloherpesviridae</taxon>
        <taxon>Cyvirus</taxon>
        <taxon>Cyvirus cyprinidallo3</taxon>
    </lineage>
</organism>
<dbReference type="GeneID" id="11266426"/>
<evidence type="ECO:0000313" key="1">
    <source>
        <dbReference type="EMBL" id="ABC55148.1"/>
    </source>
</evidence>
<reference evidence="5 6" key="1">
    <citation type="journal article" date="2007" name="J. Virol.">
        <title>Genome sequences of three koi herpesvirus isolates representing the expanding distribution of an emerging disease threatening koi and common carp worldwide.</title>
        <authorList>
            <person name="Aoki T."/>
            <person name="Hirono I."/>
            <person name="Kurokawa K."/>
            <person name="Fukuda H."/>
            <person name="Nahary R."/>
            <person name="Eldar A."/>
            <person name="Davison A.J."/>
            <person name="Waltzek T.B."/>
            <person name="Bercovier H."/>
            <person name="Hedrick R.P."/>
        </authorList>
    </citation>
    <scope>NUCLEOTIDE SEQUENCE [LARGE SCALE GENOMIC DNA]</scope>
    <source>
        <strain evidence="1">KHV-I</strain>
        <strain evidence="2 6">KHV-U</strain>
        <strain evidence="4">TUMST1</strain>
    </source>
</reference>
<dbReference type="EMBL" id="AP008984">
    <property type="protein sequence ID" value="BAF48910.1"/>
    <property type="molecule type" value="Genomic_DNA"/>
</dbReference>
<keyword evidence="6" id="KW-1185">Reference proteome</keyword>
<evidence type="ECO:0000313" key="7">
    <source>
        <dbReference type="Proteomes" id="UP000160099"/>
    </source>
</evidence>
<reference evidence="3 7" key="3">
    <citation type="journal article" date="2015" name="Vet. Microbiol.">
        <title>Whole-genome sequence of a novel Chinese cyprinid herpesvirus 3 isolate reveals the existence of a distinct European genotype in East Asia.</title>
        <authorList>
            <person name="Li W."/>
            <person name="Lee X."/>
            <person name="Weng S."/>
            <person name="He J."/>
            <person name="Dong C."/>
        </authorList>
    </citation>
    <scope>NUCLEOTIDE SEQUENCE [LARGE SCALE GENOMIC DNA]</scope>
    <source>
        <strain evidence="3">KHV-GZ11</strain>
    </source>
</reference>